<name>A0AAV6UU21_9ARAC</name>
<evidence type="ECO:0000256" key="5">
    <source>
        <dbReference type="ARBA" id="ARBA00023015"/>
    </source>
</evidence>
<keyword evidence="7" id="KW-0539">Nucleus</keyword>
<protein>
    <recommendedName>
        <fullName evidence="10">C2H2-type domain-containing protein</fullName>
    </recommendedName>
</protein>
<accession>A0AAV6UU21</accession>
<keyword evidence="4" id="KW-0862">Zinc</keyword>
<gene>
    <name evidence="11" type="ORF">JTE90_001210</name>
</gene>
<reference evidence="11 12" key="1">
    <citation type="journal article" date="2022" name="Nat. Ecol. Evol.">
        <title>A masculinizing supergene underlies an exaggerated male reproductive morph in a spider.</title>
        <authorList>
            <person name="Hendrickx F."/>
            <person name="De Corte Z."/>
            <person name="Sonet G."/>
            <person name="Van Belleghem S.M."/>
            <person name="Kostlbacher S."/>
            <person name="Vangestel C."/>
        </authorList>
    </citation>
    <scope>NUCLEOTIDE SEQUENCE [LARGE SCALE GENOMIC DNA]</scope>
    <source>
        <strain evidence="11">W744_W776</strain>
    </source>
</reference>
<sequence>MLVIWLHSTEQRTDVNVGASTSTAILYPSLDLAPQPNVFLATSTIALVSITKVVSTPATPTFVHAKCPRTFTTKCHLNRPLKTHTDDDVGYHCHACGKFFNRKDNLNRHLKSHDSSDYLSQNVPRPLSGGMH</sequence>
<dbReference type="PROSITE" id="PS50157">
    <property type="entry name" value="ZINC_FINGER_C2H2_2"/>
    <property type="match status" value="1"/>
</dbReference>
<dbReference type="Proteomes" id="UP000827092">
    <property type="component" value="Unassembled WGS sequence"/>
</dbReference>
<comment type="caution">
    <text evidence="11">The sequence shown here is derived from an EMBL/GenBank/DDBJ whole genome shotgun (WGS) entry which is preliminary data.</text>
</comment>
<dbReference type="EMBL" id="JAFNEN010000258">
    <property type="protein sequence ID" value="KAG8187836.1"/>
    <property type="molecule type" value="Genomic_DNA"/>
</dbReference>
<evidence type="ECO:0000313" key="11">
    <source>
        <dbReference type="EMBL" id="KAG8187836.1"/>
    </source>
</evidence>
<evidence type="ECO:0000256" key="6">
    <source>
        <dbReference type="ARBA" id="ARBA00023163"/>
    </source>
</evidence>
<evidence type="ECO:0000313" key="12">
    <source>
        <dbReference type="Proteomes" id="UP000827092"/>
    </source>
</evidence>
<evidence type="ECO:0000256" key="2">
    <source>
        <dbReference type="ARBA" id="ARBA00022737"/>
    </source>
</evidence>
<evidence type="ECO:0000256" key="7">
    <source>
        <dbReference type="ARBA" id="ARBA00023242"/>
    </source>
</evidence>
<keyword evidence="1" id="KW-0479">Metal-binding</keyword>
<evidence type="ECO:0000259" key="10">
    <source>
        <dbReference type="PROSITE" id="PS50157"/>
    </source>
</evidence>
<dbReference type="InterPro" id="IPR036236">
    <property type="entry name" value="Znf_C2H2_sf"/>
</dbReference>
<keyword evidence="3 8" id="KW-0863">Zinc-finger</keyword>
<dbReference type="PROSITE" id="PS00028">
    <property type="entry name" value="ZINC_FINGER_C2H2_1"/>
    <property type="match status" value="1"/>
</dbReference>
<dbReference type="Pfam" id="PF00096">
    <property type="entry name" value="zf-C2H2"/>
    <property type="match status" value="1"/>
</dbReference>
<evidence type="ECO:0000256" key="4">
    <source>
        <dbReference type="ARBA" id="ARBA00022833"/>
    </source>
</evidence>
<dbReference type="InterPro" id="IPR013087">
    <property type="entry name" value="Znf_C2H2_type"/>
</dbReference>
<dbReference type="Gene3D" id="3.30.160.60">
    <property type="entry name" value="Classic Zinc Finger"/>
    <property type="match status" value="1"/>
</dbReference>
<dbReference type="AlphaFoldDB" id="A0AAV6UU21"/>
<dbReference type="PANTHER" id="PTHR47660">
    <property type="entry name" value="TRANSCRIPTION FACTOR WITH C2H2 AND ZN(2)-CYS(6) DNA BINDING DOMAIN (EUROFUNG)-RELATED-RELATED"/>
    <property type="match status" value="1"/>
</dbReference>
<organism evidence="11 12">
    <name type="scientific">Oedothorax gibbosus</name>
    <dbReference type="NCBI Taxonomy" id="931172"/>
    <lineage>
        <taxon>Eukaryota</taxon>
        <taxon>Metazoa</taxon>
        <taxon>Ecdysozoa</taxon>
        <taxon>Arthropoda</taxon>
        <taxon>Chelicerata</taxon>
        <taxon>Arachnida</taxon>
        <taxon>Araneae</taxon>
        <taxon>Araneomorphae</taxon>
        <taxon>Entelegynae</taxon>
        <taxon>Araneoidea</taxon>
        <taxon>Linyphiidae</taxon>
        <taxon>Erigoninae</taxon>
        <taxon>Oedothorax</taxon>
    </lineage>
</organism>
<dbReference type="SMART" id="SM00355">
    <property type="entry name" value="ZnF_C2H2"/>
    <property type="match status" value="1"/>
</dbReference>
<evidence type="ECO:0000256" key="1">
    <source>
        <dbReference type="ARBA" id="ARBA00022723"/>
    </source>
</evidence>
<evidence type="ECO:0000256" key="3">
    <source>
        <dbReference type="ARBA" id="ARBA00022771"/>
    </source>
</evidence>
<dbReference type="FunFam" id="3.30.160.60:FF:000100">
    <property type="entry name" value="Zinc finger 45-like"/>
    <property type="match status" value="1"/>
</dbReference>
<dbReference type="GO" id="GO:0008270">
    <property type="term" value="F:zinc ion binding"/>
    <property type="evidence" value="ECO:0007669"/>
    <property type="project" value="UniProtKB-KW"/>
</dbReference>
<keyword evidence="2" id="KW-0677">Repeat</keyword>
<dbReference type="SUPFAM" id="SSF57667">
    <property type="entry name" value="beta-beta-alpha zinc fingers"/>
    <property type="match status" value="1"/>
</dbReference>
<keyword evidence="6" id="KW-0804">Transcription</keyword>
<evidence type="ECO:0000256" key="8">
    <source>
        <dbReference type="PROSITE-ProRule" id="PRU00042"/>
    </source>
</evidence>
<keyword evidence="12" id="KW-1185">Reference proteome</keyword>
<evidence type="ECO:0000256" key="9">
    <source>
        <dbReference type="SAM" id="MobiDB-lite"/>
    </source>
</evidence>
<feature type="domain" description="C2H2-type" evidence="10">
    <location>
        <begin position="91"/>
        <end position="118"/>
    </location>
</feature>
<keyword evidence="5" id="KW-0805">Transcription regulation</keyword>
<proteinExistence type="predicted"/>
<feature type="region of interest" description="Disordered" evidence="9">
    <location>
        <begin position="111"/>
        <end position="132"/>
    </location>
</feature>